<dbReference type="InterPro" id="IPR003598">
    <property type="entry name" value="Ig_sub2"/>
</dbReference>
<evidence type="ECO:0000313" key="12">
    <source>
        <dbReference type="Proteomes" id="UP000694388"/>
    </source>
</evidence>
<evidence type="ECO:0000259" key="10">
    <source>
        <dbReference type="PROSITE" id="PS50853"/>
    </source>
</evidence>
<dbReference type="FunFam" id="2.60.40.10:FF:000225">
    <property type="entry name" value="Myosin-binding protein C, cardiac-type"/>
    <property type="match status" value="1"/>
</dbReference>
<dbReference type="FunFam" id="2.60.40.10:FF:000081">
    <property type="entry name" value="Myosin-binding protein C, slow type"/>
    <property type="match status" value="1"/>
</dbReference>
<protein>
    <submittedName>
        <fullName evidence="11">Myosin binding protein C1</fullName>
    </submittedName>
</protein>
<evidence type="ECO:0000256" key="4">
    <source>
        <dbReference type="ARBA" id="ARBA00022889"/>
    </source>
</evidence>
<keyword evidence="7" id="KW-0393">Immunoglobulin domain</keyword>
<dbReference type="InterPro" id="IPR003961">
    <property type="entry name" value="FN3_dom"/>
</dbReference>
<dbReference type="FunFam" id="2.60.40.10:FF:000326">
    <property type="entry name" value="Myosin-binding protein C, cardiac-type"/>
    <property type="match status" value="1"/>
</dbReference>
<evidence type="ECO:0000313" key="11">
    <source>
        <dbReference type="Ensembl" id="ENSEBUP00000004802.1"/>
    </source>
</evidence>
<evidence type="ECO:0000256" key="7">
    <source>
        <dbReference type="ARBA" id="ARBA00023319"/>
    </source>
</evidence>
<dbReference type="PROSITE" id="PS50835">
    <property type="entry name" value="IG_LIKE"/>
    <property type="match status" value="4"/>
</dbReference>
<keyword evidence="3" id="KW-0677">Repeat</keyword>
<dbReference type="Pfam" id="PF07679">
    <property type="entry name" value="I-set"/>
    <property type="match status" value="5"/>
</dbReference>
<name>A0A8C4PYE5_EPTBU</name>
<feature type="domain" description="Ig-like" evidence="9">
    <location>
        <begin position="257"/>
        <end position="345"/>
    </location>
</feature>
<dbReference type="PANTHER" id="PTHR13817">
    <property type="entry name" value="TITIN"/>
    <property type="match status" value="1"/>
</dbReference>
<dbReference type="Pfam" id="PF18362">
    <property type="entry name" value="THB"/>
    <property type="match status" value="1"/>
</dbReference>
<keyword evidence="1" id="KW-0787">Thick filament</keyword>
<dbReference type="SMART" id="SM00060">
    <property type="entry name" value="FN3"/>
    <property type="match status" value="3"/>
</dbReference>
<dbReference type="InterPro" id="IPR040849">
    <property type="entry name" value="MyBP-C_THB"/>
</dbReference>
<proteinExistence type="inferred from homology"/>
<keyword evidence="6" id="KW-0009">Actin-binding</keyword>
<dbReference type="PANTHER" id="PTHR13817:SF168">
    <property type="match status" value="1"/>
</dbReference>
<dbReference type="InterPro" id="IPR036179">
    <property type="entry name" value="Ig-like_dom_sf"/>
</dbReference>
<evidence type="ECO:0000256" key="2">
    <source>
        <dbReference type="ARBA" id="ARBA00022553"/>
    </source>
</evidence>
<dbReference type="InterPro" id="IPR007110">
    <property type="entry name" value="Ig-like_dom"/>
</dbReference>
<evidence type="ECO:0000256" key="1">
    <source>
        <dbReference type="ARBA" id="ARBA00022433"/>
    </source>
</evidence>
<dbReference type="InterPro" id="IPR003599">
    <property type="entry name" value="Ig_sub"/>
</dbReference>
<dbReference type="SUPFAM" id="SSF48726">
    <property type="entry name" value="Immunoglobulin"/>
    <property type="match status" value="6"/>
</dbReference>
<comment type="similarity">
    <text evidence="8">Belongs to the immunoglobulin superfamily. MyBP family.</text>
</comment>
<feature type="domain" description="Ig-like" evidence="9">
    <location>
        <begin position="390"/>
        <end position="484"/>
    </location>
</feature>
<dbReference type="SUPFAM" id="SSF49265">
    <property type="entry name" value="Fibronectin type III"/>
    <property type="match status" value="2"/>
</dbReference>
<keyword evidence="12" id="KW-1185">Reference proteome</keyword>
<evidence type="ECO:0000256" key="8">
    <source>
        <dbReference type="ARBA" id="ARBA00038352"/>
    </source>
</evidence>
<dbReference type="InterPro" id="IPR013098">
    <property type="entry name" value="Ig_I-set"/>
</dbReference>
<accession>A0A8C4PYE5</accession>
<keyword evidence="4" id="KW-0130">Cell adhesion</keyword>
<dbReference type="SMART" id="SM00408">
    <property type="entry name" value="IGc2"/>
    <property type="match status" value="4"/>
</dbReference>
<evidence type="ECO:0000256" key="5">
    <source>
        <dbReference type="ARBA" id="ARBA00023179"/>
    </source>
</evidence>
<dbReference type="InterPro" id="IPR050964">
    <property type="entry name" value="Striated_Muscle_Regulatory"/>
</dbReference>
<dbReference type="FunFam" id="2.60.40.10:FF:000031">
    <property type="entry name" value="Myosin-binding protein C, slow type"/>
    <property type="match status" value="2"/>
</dbReference>
<dbReference type="InterPro" id="IPR036116">
    <property type="entry name" value="FN3_sf"/>
</dbReference>
<dbReference type="GO" id="GO:0032982">
    <property type="term" value="C:myosin filament"/>
    <property type="evidence" value="ECO:0007669"/>
    <property type="project" value="UniProtKB-KW"/>
</dbReference>
<feature type="domain" description="Ig-like" evidence="9">
    <location>
        <begin position="899"/>
        <end position="983"/>
    </location>
</feature>
<dbReference type="FunFam" id="2.60.40.10:FF:000060">
    <property type="entry name" value="Myosin-binding protein C, slow type"/>
    <property type="match status" value="1"/>
</dbReference>
<dbReference type="FunFam" id="2.60.40.10:FF:000111">
    <property type="entry name" value="Myosin-binding protein C, slow type"/>
    <property type="match status" value="1"/>
</dbReference>
<feature type="domain" description="Fibronectin type-III" evidence="10">
    <location>
        <begin position="786"/>
        <end position="884"/>
    </location>
</feature>
<dbReference type="GO" id="GO:0003779">
    <property type="term" value="F:actin binding"/>
    <property type="evidence" value="ECO:0007669"/>
    <property type="project" value="UniProtKB-KW"/>
</dbReference>
<organism evidence="11 12">
    <name type="scientific">Eptatretus burgeri</name>
    <name type="common">Inshore hagfish</name>
    <dbReference type="NCBI Taxonomy" id="7764"/>
    <lineage>
        <taxon>Eukaryota</taxon>
        <taxon>Metazoa</taxon>
        <taxon>Chordata</taxon>
        <taxon>Craniata</taxon>
        <taxon>Vertebrata</taxon>
        <taxon>Cyclostomata</taxon>
        <taxon>Myxini</taxon>
        <taxon>Myxiniformes</taxon>
        <taxon>Myxinidae</taxon>
        <taxon>Eptatretinae</taxon>
        <taxon>Eptatretus</taxon>
    </lineage>
</organism>
<dbReference type="OMA" id="INNCTMA"/>
<dbReference type="SMART" id="SM00409">
    <property type="entry name" value="IG"/>
    <property type="match status" value="6"/>
</dbReference>
<dbReference type="CDD" id="cd00063">
    <property type="entry name" value="FN3"/>
    <property type="match status" value="3"/>
</dbReference>
<dbReference type="Pfam" id="PF00041">
    <property type="entry name" value="fn3"/>
    <property type="match status" value="3"/>
</dbReference>
<evidence type="ECO:0000259" key="9">
    <source>
        <dbReference type="PROSITE" id="PS50835"/>
    </source>
</evidence>
<dbReference type="FunFam" id="2.60.40.10:FF:000070">
    <property type="entry name" value="Myosin-binding protein C, slow type"/>
    <property type="match status" value="1"/>
</dbReference>
<dbReference type="GO" id="GO:0007155">
    <property type="term" value="P:cell adhesion"/>
    <property type="evidence" value="ECO:0007669"/>
    <property type="project" value="UniProtKB-KW"/>
</dbReference>
<dbReference type="PROSITE" id="PS50853">
    <property type="entry name" value="FN3"/>
    <property type="match status" value="3"/>
</dbReference>
<dbReference type="Gene3D" id="2.60.40.10">
    <property type="entry name" value="Immunoglobulins"/>
    <property type="match status" value="9"/>
</dbReference>
<reference evidence="11" key="2">
    <citation type="submission" date="2025-09" db="UniProtKB">
        <authorList>
            <consortium name="Ensembl"/>
        </authorList>
    </citation>
    <scope>IDENTIFICATION</scope>
</reference>
<feature type="domain" description="Ig-like" evidence="9">
    <location>
        <begin position="169"/>
        <end position="239"/>
    </location>
</feature>
<sequence>MLTRKPNVKWFKGKWLDLASKAGKHLQFIETFDRNTKIHSFEMKIIKAKDTYAGNYRCEASLMNKSETVNFDLTVEGKKTATFTISYQLRYHCRSDGADDSGELDFSGLLKKREVKTDVSAEPEVDVWEILKDAKPSEYEKIAFQYGITDLRGLLRRLKRMKKVVQKTPGFLKKLEPAYQVEKGQKARFVVELEDSAAEVKWFKNGQEIRPSAKIFIESKGGERILIVNNCQLTDDATYEVSLGKEVSKTELFVAEPPVRVTKLLEDTTVREGERVELSCEVSEEGAKVKWMKDGVEIPVDEIRGRFRYKREGLRHILVITEARLQDLGKYSVITTGGESHAKLAFASLRFRLHKFIIEKCTLQDSGEYKFVPKGYKISPSCRIIVMDVPRIDLSGLELKDGAYVVVAGTKLRLDIPIMGEPAPKVSWNRGNQGIPTTGGRIRAEAMQETSSLVIDVVERDDEATYSIQAKNEAGVAHANVKLKVIDFPDPPSAPEITSIGGDWCVCAWKPPAYDGGLPILGYVIERKKKQSNRWMRLNFDTWKELTFEAKNMMEGVPYEMKVFAVNSVGTSAPSDPSRTFVPLAATSQPTHVGVDDITDTTVFLKWRPPERIGAAGLDGYRIEYCIEGEDKWVCVNPNKLIENPGSTIRDLPTGASLFFRIFAVNLAGESEPGIMSQPVTIREKVEKPRILLPRQLRQAYIKRVGEPVNIVIPFMGKPRPKVAWLKEGKAVDTSQVNIRNSDTDTILFIRKCCREDSGKYELSVTVEDFATKATIKLQVVEKPGPPTNIKIVDVWESTAELTWSPPRDNGNATITGYTIQKADKKTMEWFTVCEHVRRPACTVSDLIIGNEYYFRIFSENMCGLSEEGGQSKDSARICKTGKPYKNPLYNEHDFTEAPIFSHPLVDLQAVAGYNTTLSCCCRGNPKPKFLWLKNKMEITDNPRYRMLINQGVCSLEIRKPSSYDGGVYTCSAVNPLGEAEVSCKLEVKVIIQAGAGNDNTLAIVDERF</sequence>
<dbReference type="Proteomes" id="UP000694388">
    <property type="component" value="Unplaced"/>
</dbReference>
<keyword evidence="5" id="KW-0514">Muscle protein</keyword>
<keyword evidence="2" id="KW-0597">Phosphoprotein</keyword>
<evidence type="ECO:0000256" key="6">
    <source>
        <dbReference type="ARBA" id="ARBA00023203"/>
    </source>
</evidence>
<reference evidence="11" key="1">
    <citation type="submission" date="2025-08" db="UniProtKB">
        <authorList>
            <consortium name="Ensembl"/>
        </authorList>
    </citation>
    <scope>IDENTIFICATION</scope>
</reference>
<dbReference type="FunFam" id="2.60.40.10:FF:000062">
    <property type="entry name" value="Myosin-binding protein C, slow type"/>
    <property type="match status" value="1"/>
</dbReference>
<dbReference type="InterPro" id="IPR013783">
    <property type="entry name" value="Ig-like_fold"/>
</dbReference>
<feature type="domain" description="Fibronectin type-III" evidence="10">
    <location>
        <begin position="491"/>
        <end position="590"/>
    </location>
</feature>
<feature type="domain" description="Fibronectin type-III" evidence="10">
    <location>
        <begin position="591"/>
        <end position="685"/>
    </location>
</feature>
<dbReference type="AlphaFoldDB" id="A0A8C4PYE5"/>
<dbReference type="GeneTree" id="ENSGT00940000158254"/>
<dbReference type="Ensembl" id="ENSEBUT00000005240.1">
    <property type="protein sequence ID" value="ENSEBUP00000004802.1"/>
    <property type="gene ID" value="ENSEBUG00000003263.1"/>
</dbReference>
<evidence type="ECO:0000256" key="3">
    <source>
        <dbReference type="ARBA" id="ARBA00022737"/>
    </source>
</evidence>